<keyword evidence="9" id="KW-0963">Cytoplasm</keyword>
<protein>
    <recommendedName>
        <fullName evidence="9">Imidazole glycerol phosphate synthase subunit HisF</fullName>
        <ecNumber evidence="9">4.3.2.10</ecNumber>
    </recommendedName>
    <alternativeName>
        <fullName evidence="9">IGP synthase cyclase subunit</fullName>
    </alternativeName>
    <alternativeName>
        <fullName evidence="9">IGP synthase subunit HisF</fullName>
    </alternativeName>
    <alternativeName>
        <fullName evidence="9">ImGP synthase subunit HisF</fullName>
        <shortName evidence="9">IGPS subunit HisF</shortName>
    </alternativeName>
</protein>
<evidence type="ECO:0000256" key="9">
    <source>
        <dbReference type="HAMAP-Rule" id="MF_01013"/>
    </source>
</evidence>
<dbReference type="GO" id="GO:0000105">
    <property type="term" value="P:L-histidine biosynthetic process"/>
    <property type="evidence" value="ECO:0007669"/>
    <property type="project" value="UniProtKB-UniRule"/>
</dbReference>
<comment type="subcellular location">
    <subcellularLocation>
        <location evidence="9">Cytoplasm</location>
    </subcellularLocation>
</comment>
<comment type="similarity">
    <text evidence="2 9 10">Belongs to the HisA/HisF family.</text>
</comment>
<dbReference type="Proteomes" id="UP000198734">
    <property type="component" value="Unassembled WGS sequence"/>
</dbReference>
<dbReference type="PANTHER" id="PTHR21235:SF2">
    <property type="entry name" value="IMIDAZOLE GLYCEROL PHOSPHATE SYNTHASE HISHF"/>
    <property type="match status" value="1"/>
</dbReference>
<comment type="pathway">
    <text evidence="1 9">Amino-acid biosynthesis; L-histidine biosynthesis; L-histidine from 5-phospho-alpha-D-ribose 1-diphosphate: step 5/9.</text>
</comment>
<dbReference type="UniPathway" id="UPA00031">
    <property type="reaction ID" value="UER00010"/>
</dbReference>
<dbReference type="Pfam" id="PF00977">
    <property type="entry name" value="His_biosynth"/>
    <property type="match status" value="1"/>
</dbReference>
<dbReference type="InterPro" id="IPR050064">
    <property type="entry name" value="IGPS_HisA/HisF"/>
</dbReference>
<evidence type="ECO:0000256" key="2">
    <source>
        <dbReference type="ARBA" id="ARBA00009667"/>
    </source>
</evidence>
<comment type="function">
    <text evidence="7 9">IGPS catalyzes the conversion of PRFAR and glutamine to IGP, AICAR and glutamate. The HisF subunit catalyzes the cyclization activity that produces IGP and AICAR from PRFAR using the ammonia provided by the HisH subunit.</text>
</comment>
<dbReference type="RefSeq" id="WP_093534534.1">
    <property type="nucleotide sequence ID" value="NZ_CP183885.1"/>
</dbReference>
<dbReference type="SUPFAM" id="SSF51366">
    <property type="entry name" value="Ribulose-phoshate binding barrel"/>
    <property type="match status" value="1"/>
</dbReference>
<accession>A0A1I5VM36</accession>
<dbReference type="GO" id="GO:0005737">
    <property type="term" value="C:cytoplasm"/>
    <property type="evidence" value="ECO:0007669"/>
    <property type="project" value="UniProtKB-SubCell"/>
</dbReference>
<dbReference type="NCBIfam" id="TIGR00735">
    <property type="entry name" value="hisF"/>
    <property type="match status" value="1"/>
</dbReference>
<dbReference type="PANTHER" id="PTHR21235">
    <property type="entry name" value="IMIDAZOLE GLYCEROL PHOSPHATE SYNTHASE SUBUNIT HISF/H IGP SYNTHASE SUBUNIT HISF/H"/>
    <property type="match status" value="1"/>
</dbReference>
<name>A0A1I5VM36_9BACI</name>
<evidence type="ECO:0000313" key="12">
    <source>
        <dbReference type="Proteomes" id="UP000198734"/>
    </source>
</evidence>
<evidence type="ECO:0000313" key="11">
    <source>
        <dbReference type="EMBL" id="SFQ08481.1"/>
    </source>
</evidence>
<proteinExistence type="inferred from homology"/>
<dbReference type="EMBL" id="FOXU01000001">
    <property type="protein sequence ID" value="SFQ08481.1"/>
    <property type="molecule type" value="Genomic_DNA"/>
</dbReference>
<evidence type="ECO:0000256" key="3">
    <source>
        <dbReference type="ARBA" id="ARBA00011152"/>
    </source>
</evidence>
<dbReference type="InterPro" id="IPR004651">
    <property type="entry name" value="HisF"/>
</dbReference>
<sequence length="258" mass="28399">MLRKRIVPAIDVLNDQAVKYIQFRNPTIIGDPAELGKKYTEDGADELIYLDTTASLKNQDVKLEWIQRVAEQVNIPFSVIGGVRTVDDFKNLLRAGADKVGVNSAAVMRPELLKEAADIYGKQCVVLGLDAMPIYNDDQEIIRWEVYTHSGHEKTGMDVVEWAQQAADLGAGEIICTSIHKDGMKNGYDVALIKLLSEKVNIPIIASGGAGKIEHIEEVFSDGKADAALVASMIHYGDYTIGEIKSYLHSKNVNVRLT</sequence>
<dbReference type="OrthoDB" id="9781903at2"/>
<dbReference type="AlphaFoldDB" id="A0A1I5VM36"/>
<keyword evidence="5 9" id="KW-0368">Histidine biosynthesis</keyword>
<evidence type="ECO:0000256" key="10">
    <source>
        <dbReference type="RuleBase" id="RU003657"/>
    </source>
</evidence>
<evidence type="ECO:0000256" key="5">
    <source>
        <dbReference type="ARBA" id="ARBA00023102"/>
    </source>
</evidence>
<keyword evidence="6 9" id="KW-0456">Lyase</keyword>
<reference evidence="12" key="1">
    <citation type="submission" date="2016-10" db="EMBL/GenBank/DDBJ databases">
        <authorList>
            <person name="Varghese N."/>
            <person name="Submissions S."/>
        </authorList>
    </citation>
    <scope>NUCLEOTIDE SEQUENCE [LARGE SCALE GENOMIC DNA]</scope>
    <source>
        <strain evidence="12">DSM 11706</strain>
    </source>
</reference>
<evidence type="ECO:0000256" key="8">
    <source>
        <dbReference type="ARBA" id="ARBA00047838"/>
    </source>
</evidence>
<gene>
    <name evidence="9" type="primary">hisF</name>
    <name evidence="11" type="ORF">SAMN05421670_0881</name>
</gene>
<evidence type="ECO:0000256" key="6">
    <source>
        <dbReference type="ARBA" id="ARBA00023239"/>
    </source>
</evidence>
<dbReference type="GO" id="GO:0000107">
    <property type="term" value="F:imidazoleglycerol-phosphate synthase activity"/>
    <property type="evidence" value="ECO:0007669"/>
    <property type="project" value="UniProtKB-UniRule"/>
</dbReference>
<organism evidence="11 12">
    <name type="scientific">Psychrobacillus psychrotolerans</name>
    <dbReference type="NCBI Taxonomy" id="126156"/>
    <lineage>
        <taxon>Bacteria</taxon>
        <taxon>Bacillati</taxon>
        <taxon>Bacillota</taxon>
        <taxon>Bacilli</taxon>
        <taxon>Bacillales</taxon>
        <taxon>Bacillaceae</taxon>
        <taxon>Psychrobacillus</taxon>
    </lineage>
</organism>
<evidence type="ECO:0000256" key="1">
    <source>
        <dbReference type="ARBA" id="ARBA00005091"/>
    </source>
</evidence>
<dbReference type="EC" id="4.3.2.10" evidence="9"/>
<dbReference type="InterPro" id="IPR011060">
    <property type="entry name" value="RibuloseP-bd_barrel"/>
</dbReference>
<evidence type="ECO:0000256" key="4">
    <source>
        <dbReference type="ARBA" id="ARBA00022605"/>
    </source>
</evidence>
<dbReference type="InterPro" id="IPR006062">
    <property type="entry name" value="His_biosynth"/>
</dbReference>
<comment type="subunit">
    <text evidence="3 9">Heterodimer of HisH and HisF.</text>
</comment>
<feature type="active site" evidence="9">
    <location>
        <position position="11"/>
    </location>
</feature>
<comment type="catalytic activity">
    <reaction evidence="8 9">
        <text>5-[(5-phospho-1-deoxy-D-ribulos-1-ylimino)methylamino]-1-(5-phospho-beta-D-ribosyl)imidazole-4-carboxamide + L-glutamine = D-erythro-1-(imidazol-4-yl)glycerol 3-phosphate + 5-amino-1-(5-phospho-beta-D-ribosyl)imidazole-4-carboxamide + L-glutamate + H(+)</text>
        <dbReference type="Rhea" id="RHEA:24793"/>
        <dbReference type="ChEBI" id="CHEBI:15378"/>
        <dbReference type="ChEBI" id="CHEBI:29985"/>
        <dbReference type="ChEBI" id="CHEBI:58278"/>
        <dbReference type="ChEBI" id="CHEBI:58359"/>
        <dbReference type="ChEBI" id="CHEBI:58475"/>
        <dbReference type="ChEBI" id="CHEBI:58525"/>
        <dbReference type="EC" id="4.3.2.10"/>
    </reaction>
</comment>
<dbReference type="HAMAP" id="MF_01013">
    <property type="entry name" value="HisF"/>
    <property type="match status" value="1"/>
</dbReference>
<keyword evidence="12" id="KW-1185">Reference proteome</keyword>
<feature type="active site" evidence="9">
    <location>
        <position position="130"/>
    </location>
</feature>
<dbReference type="InterPro" id="IPR013785">
    <property type="entry name" value="Aldolase_TIM"/>
</dbReference>
<dbReference type="STRING" id="126156.SAMN05421670_0881"/>
<dbReference type="GO" id="GO:0016829">
    <property type="term" value="F:lyase activity"/>
    <property type="evidence" value="ECO:0007669"/>
    <property type="project" value="UniProtKB-KW"/>
</dbReference>
<evidence type="ECO:0000256" key="7">
    <source>
        <dbReference type="ARBA" id="ARBA00025475"/>
    </source>
</evidence>
<dbReference type="CDD" id="cd04731">
    <property type="entry name" value="HisF"/>
    <property type="match status" value="1"/>
</dbReference>
<keyword evidence="4 9" id="KW-0028">Amino-acid biosynthesis</keyword>
<dbReference type="Gene3D" id="3.20.20.70">
    <property type="entry name" value="Aldolase class I"/>
    <property type="match status" value="1"/>
</dbReference>